<dbReference type="SUPFAM" id="SSF51735">
    <property type="entry name" value="NAD(P)-binding Rossmann-fold domains"/>
    <property type="match status" value="1"/>
</dbReference>
<accession>A0ABT5TF99</accession>
<dbReference type="InterPro" id="IPR036291">
    <property type="entry name" value="NAD(P)-bd_dom_sf"/>
</dbReference>
<dbReference type="Gene3D" id="3.40.50.720">
    <property type="entry name" value="NAD(P)-binding Rossmann-like Domain"/>
    <property type="match status" value="1"/>
</dbReference>
<reference evidence="2" key="1">
    <citation type="submission" date="2023-02" db="EMBL/GenBank/DDBJ databases">
        <title>Description of Roseinatronobacter alkalisoli sp. nov., an alkaliphilic bacerium isolated from soda soil.</title>
        <authorList>
            <person name="Wei W."/>
        </authorList>
    </citation>
    <scope>NUCLEOTIDE SEQUENCE</scope>
    <source>
        <strain evidence="2">HJB301</strain>
    </source>
</reference>
<dbReference type="InterPro" id="IPR051606">
    <property type="entry name" value="Polyketide_Oxido-like"/>
</dbReference>
<feature type="domain" description="NAD(P)-binding" evidence="1">
    <location>
        <begin position="7"/>
        <end position="59"/>
    </location>
</feature>
<proteinExistence type="predicted"/>
<dbReference type="EMBL" id="JAQZSM010000059">
    <property type="protein sequence ID" value="MDD7973794.1"/>
    <property type="molecule type" value="Genomic_DNA"/>
</dbReference>
<evidence type="ECO:0000313" key="3">
    <source>
        <dbReference type="Proteomes" id="UP001431784"/>
    </source>
</evidence>
<comment type="caution">
    <text evidence="2">The sequence shown here is derived from an EMBL/GenBank/DDBJ whole genome shotgun (WGS) entry which is preliminary data.</text>
</comment>
<dbReference type="PANTHER" id="PTHR43355">
    <property type="entry name" value="FLAVIN REDUCTASE (NADPH)"/>
    <property type="match status" value="1"/>
</dbReference>
<dbReference type="InterPro" id="IPR016040">
    <property type="entry name" value="NAD(P)-bd_dom"/>
</dbReference>
<organism evidence="2 3">
    <name type="scientific">Roseinatronobacter alkalisoli</name>
    <dbReference type="NCBI Taxonomy" id="3028235"/>
    <lineage>
        <taxon>Bacteria</taxon>
        <taxon>Pseudomonadati</taxon>
        <taxon>Pseudomonadota</taxon>
        <taxon>Alphaproteobacteria</taxon>
        <taxon>Rhodobacterales</taxon>
        <taxon>Paracoccaceae</taxon>
        <taxon>Roseinatronobacter</taxon>
    </lineage>
</organism>
<evidence type="ECO:0000313" key="2">
    <source>
        <dbReference type="EMBL" id="MDD7973794.1"/>
    </source>
</evidence>
<dbReference type="RefSeq" id="WP_274354453.1">
    <property type="nucleotide sequence ID" value="NZ_JAQZSM010000059.1"/>
</dbReference>
<dbReference type="Proteomes" id="UP001431784">
    <property type="component" value="Unassembled WGS sequence"/>
</dbReference>
<sequence>MKVALIGASGNAGQRLHNELVSRGHDVTAIARNPENVQPLDRTRAVAGDIDAPEALVGAPSEAVNRS</sequence>
<dbReference type="PANTHER" id="PTHR43355:SF2">
    <property type="entry name" value="FLAVIN REDUCTASE (NADPH)"/>
    <property type="match status" value="1"/>
</dbReference>
<protein>
    <submittedName>
        <fullName evidence="2">NAD(P)H-binding protein</fullName>
    </submittedName>
</protein>
<keyword evidence="3" id="KW-1185">Reference proteome</keyword>
<name>A0ABT5TF99_9RHOB</name>
<gene>
    <name evidence="2" type="ORF">PUT78_22370</name>
</gene>
<evidence type="ECO:0000259" key="1">
    <source>
        <dbReference type="Pfam" id="PF13460"/>
    </source>
</evidence>
<dbReference type="Pfam" id="PF13460">
    <property type="entry name" value="NAD_binding_10"/>
    <property type="match status" value="1"/>
</dbReference>